<dbReference type="PANTHER" id="PTHR38037">
    <property type="entry name" value="ZN_PROTEASE DOMAIN-CONTAINING PROTEIN"/>
    <property type="match status" value="1"/>
</dbReference>
<dbReference type="AlphaFoldDB" id="A0A4Q1AR88"/>
<name>A0A4Q1AR88_9BACT</name>
<dbReference type="Gene3D" id="2.40.70.10">
    <property type="entry name" value="Acid Proteases"/>
    <property type="match status" value="1"/>
</dbReference>
<dbReference type="PROSITE" id="PS51257">
    <property type="entry name" value="PROKAR_LIPOPROTEIN"/>
    <property type="match status" value="1"/>
</dbReference>
<gene>
    <name evidence="2" type="ORF">CRV07_08220</name>
</gene>
<dbReference type="EMBL" id="PDKK01000006">
    <property type="protein sequence ID" value="RXK05487.1"/>
    <property type="molecule type" value="Genomic_DNA"/>
</dbReference>
<dbReference type="Pfam" id="PF05618">
    <property type="entry name" value="Zn_protease"/>
    <property type="match status" value="1"/>
</dbReference>
<keyword evidence="3" id="KW-1185">Reference proteome</keyword>
<protein>
    <recommendedName>
        <fullName evidence="1">Retropepsin-like aspartic endopeptidase domain-containing protein</fullName>
    </recommendedName>
</protein>
<accession>A0A4Q1AR88</accession>
<dbReference type="RefSeq" id="WP_129087242.1">
    <property type="nucleotide sequence ID" value="NZ_CP053836.1"/>
</dbReference>
<dbReference type="OrthoDB" id="9782977at2"/>
<evidence type="ECO:0000313" key="2">
    <source>
        <dbReference type="EMBL" id="RXK05487.1"/>
    </source>
</evidence>
<evidence type="ECO:0000313" key="3">
    <source>
        <dbReference type="Proteomes" id="UP000289758"/>
    </source>
</evidence>
<comment type="caution">
    <text evidence="2">The sequence shown here is derived from an EMBL/GenBank/DDBJ whole genome shotgun (WGS) entry which is preliminary data.</text>
</comment>
<reference evidence="2 3" key="1">
    <citation type="submission" date="2017-10" db="EMBL/GenBank/DDBJ databases">
        <title>Genomics of the genus Arcobacter.</title>
        <authorList>
            <person name="Perez-Cataluna A."/>
            <person name="Figueras M.J."/>
        </authorList>
    </citation>
    <scope>NUCLEOTIDE SEQUENCE [LARGE SCALE GENOMIC DNA]</scope>
    <source>
        <strain evidence="2 3">CECT 8441</strain>
    </source>
</reference>
<evidence type="ECO:0000259" key="1">
    <source>
        <dbReference type="Pfam" id="PF05618"/>
    </source>
</evidence>
<dbReference type="PANTHER" id="PTHR38037:SF2">
    <property type="entry name" value="ATP-DEPENDENT ZINC PROTEASE DOMAIN-CONTAINING PROTEIN-RELATED"/>
    <property type="match status" value="1"/>
</dbReference>
<dbReference type="InterPro" id="IPR008503">
    <property type="entry name" value="Asp_endopeptidase"/>
</dbReference>
<feature type="domain" description="Retropepsin-like aspartic endopeptidase" evidence="1">
    <location>
        <begin position="52"/>
        <end position="180"/>
    </location>
</feature>
<organism evidence="2 3">
    <name type="scientific">Halarcobacter ebronensis</name>
    <dbReference type="NCBI Taxonomy" id="1462615"/>
    <lineage>
        <taxon>Bacteria</taxon>
        <taxon>Pseudomonadati</taxon>
        <taxon>Campylobacterota</taxon>
        <taxon>Epsilonproteobacteria</taxon>
        <taxon>Campylobacterales</taxon>
        <taxon>Arcobacteraceae</taxon>
        <taxon>Halarcobacter</taxon>
    </lineage>
</organism>
<dbReference type="InterPro" id="IPR021109">
    <property type="entry name" value="Peptidase_aspartic_dom_sf"/>
</dbReference>
<dbReference type="Proteomes" id="UP000289758">
    <property type="component" value="Unassembled WGS sequence"/>
</dbReference>
<proteinExistence type="predicted"/>
<dbReference type="SUPFAM" id="SSF50630">
    <property type="entry name" value="Acid proteases"/>
    <property type="match status" value="1"/>
</dbReference>
<sequence length="186" mass="21356">MRYTLILLNIFISIFFVACTTQKSLDEKMIKNTKSKSYVSKKSILGDKKVTVGYIEYVSLPAFNLTYKAKIDTGATTTSIHAFDIIEFEKDGKKWVKFKLDDTKGGLIEESLPVERVVHIKRHGVENQERYVVKMQLKLGKTTQIIDVSLTNRTKFKYPILIGKNYLHGHMIVDVSKKFLTSLDEK</sequence>